<dbReference type="InterPro" id="IPR015421">
    <property type="entry name" value="PyrdxlP-dep_Trfase_major"/>
</dbReference>
<keyword evidence="5" id="KW-0663">Pyridoxal phosphate</keyword>
<dbReference type="InterPro" id="IPR015424">
    <property type="entry name" value="PyrdxlP-dep_Trfase"/>
</dbReference>
<dbReference type="EMBL" id="QXGI01000005">
    <property type="protein sequence ID" value="RSX47151.1"/>
    <property type="molecule type" value="Genomic_DNA"/>
</dbReference>
<dbReference type="GO" id="GO:0008483">
    <property type="term" value="F:transaminase activity"/>
    <property type="evidence" value="ECO:0007669"/>
    <property type="project" value="UniProtKB-KW"/>
</dbReference>
<dbReference type="EC" id="2.6.1.-" evidence="6"/>
<dbReference type="PANTHER" id="PTHR46383:SF2">
    <property type="entry name" value="AMINOTRANSFERASE"/>
    <property type="match status" value="1"/>
</dbReference>
<evidence type="ECO:0000256" key="7">
    <source>
        <dbReference type="SAM" id="MobiDB-lite"/>
    </source>
</evidence>
<evidence type="ECO:0000313" key="10">
    <source>
        <dbReference type="Proteomes" id="UP000288052"/>
    </source>
</evidence>
<keyword evidence="3 6" id="KW-0032">Aminotransferase</keyword>
<evidence type="ECO:0000256" key="1">
    <source>
        <dbReference type="ARBA" id="ARBA00001933"/>
    </source>
</evidence>
<proteinExistence type="inferred from homology"/>
<dbReference type="PROSITE" id="PS00105">
    <property type="entry name" value="AA_TRANSFER_CLASS_1"/>
    <property type="match status" value="1"/>
</dbReference>
<dbReference type="AlphaFoldDB" id="A0A430F5V5"/>
<accession>A0A430F5V5</accession>
<feature type="region of interest" description="Disordered" evidence="7">
    <location>
        <begin position="1"/>
        <end position="52"/>
    </location>
</feature>
<evidence type="ECO:0000256" key="4">
    <source>
        <dbReference type="ARBA" id="ARBA00022679"/>
    </source>
</evidence>
<protein>
    <recommendedName>
        <fullName evidence="6">Aminotransferase</fullName>
        <ecNumber evidence="6">2.6.1.-</ecNumber>
    </recommendedName>
</protein>
<dbReference type="Proteomes" id="UP000288052">
    <property type="component" value="Unassembled WGS sequence"/>
</dbReference>
<dbReference type="GO" id="GO:0030170">
    <property type="term" value="F:pyridoxal phosphate binding"/>
    <property type="evidence" value="ECO:0007669"/>
    <property type="project" value="InterPro"/>
</dbReference>
<evidence type="ECO:0000256" key="6">
    <source>
        <dbReference type="RuleBase" id="RU000481"/>
    </source>
</evidence>
<feature type="compositionally biased region" description="Basic and acidic residues" evidence="7">
    <location>
        <begin position="8"/>
        <end position="40"/>
    </location>
</feature>
<dbReference type="Pfam" id="PF00155">
    <property type="entry name" value="Aminotran_1_2"/>
    <property type="match status" value="1"/>
</dbReference>
<dbReference type="CDD" id="cd00609">
    <property type="entry name" value="AAT_like"/>
    <property type="match status" value="1"/>
</dbReference>
<keyword evidence="10" id="KW-1185">Reference proteome</keyword>
<reference evidence="9 10" key="1">
    <citation type="submission" date="2018-09" db="EMBL/GenBank/DDBJ databases">
        <title>Characterization of the phylogenetic diversity of five novel species belonging to the genus Bifidobacterium.</title>
        <authorList>
            <person name="Lugli G.A."/>
            <person name="Duranti S."/>
            <person name="Milani C."/>
        </authorList>
    </citation>
    <scope>NUCLEOTIDE SEQUENCE [LARGE SCALE GENOMIC DNA]</scope>
    <source>
        <strain evidence="9 10">2020B</strain>
    </source>
</reference>
<comment type="similarity">
    <text evidence="2 6">Belongs to the class-I pyridoxal-phosphate-dependent aminotransferase family.</text>
</comment>
<sequence length="441" mass="48076">MTDEAREDDTAHETTMRHAARDAAADGDGRRTADAHDPRTTGEAARPLPKLSKRAREVHPFRAMRIGERANVMIAAGDDVIKLNVGQPDYGAPEPVRLAMRDLYDGHPLPYAESRGLPQLRERIARFYAKQHDVNVDPARIVITEGGSSALLLAAALTVDDGDEVIIADPSYPTNRELVRSFGGVVVDVPTSAATRFHLTPRLLDDHWSKRTTAVMVTSPSNPTGTTIERDTLRAVCDYAAERGAWRIVDETYLDLADVEPDGGRVPSVLAIDPDAIVCSSFSKYFGMTGWRLGWLVVPDGVVDAVDRLAANFFLSAHTPTQMAAMACFDDEALAISEQRRLELLERRRIVVDGLADLGLPVDVEPNGAFYAYFDVSPTGLTATGFCERALTEAHVALTPGADFGEATADTHVRLSYAASRDALREGLRRLKTFVGALRAR</sequence>
<evidence type="ECO:0000259" key="8">
    <source>
        <dbReference type="Pfam" id="PF00155"/>
    </source>
</evidence>
<comment type="cofactor">
    <cofactor evidence="1 6">
        <name>pyridoxal 5'-phosphate</name>
        <dbReference type="ChEBI" id="CHEBI:597326"/>
    </cofactor>
</comment>
<dbReference type="InterPro" id="IPR004839">
    <property type="entry name" value="Aminotransferase_I/II_large"/>
</dbReference>
<dbReference type="InterPro" id="IPR004838">
    <property type="entry name" value="NHTrfase_class1_PyrdxlP-BS"/>
</dbReference>
<feature type="domain" description="Aminotransferase class I/classII large" evidence="8">
    <location>
        <begin position="79"/>
        <end position="430"/>
    </location>
</feature>
<evidence type="ECO:0000256" key="5">
    <source>
        <dbReference type="ARBA" id="ARBA00022898"/>
    </source>
</evidence>
<gene>
    <name evidence="9" type="ORF">D2E22_1335</name>
</gene>
<evidence type="ECO:0000313" key="9">
    <source>
        <dbReference type="EMBL" id="RSX47151.1"/>
    </source>
</evidence>
<evidence type="ECO:0000256" key="3">
    <source>
        <dbReference type="ARBA" id="ARBA00022576"/>
    </source>
</evidence>
<organism evidence="9 10">
    <name type="scientific">Bifidobacterium castoris</name>
    <dbReference type="NCBI Taxonomy" id="2306972"/>
    <lineage>
        <taxon>Bacteria</taxon>
        <taxon>Bacillati</taxon>
        <taxon>Actinomycetota</taxon>
        <taxon>Actinomycetes</taxon>
        <taxon>Bifidobacteriales</taxon>
        <taxon>Bifidobacteriaceae</taxon>
        <taxon>Bifidobacterium</taxon>
    </lineage>
</organism>
<dbReference type="GO" id="GO:0006520">
    <property type="term" value="P:amino acid metabolic process"/>
    <property type="evidence" value="ECO:0007669"/>
    <property type="project" value="InterPro"/>
</dbReference>
<name>A0A430F5V5_9BIFI</name>
<dbReference type="InterPro" id="IPR050596">
    <property type="entry name" value="AspAT/PAT-like"/>
</dbReference>
<evidence type="ECO:0000256" key="2">
    <source>
        <dbReference type="ARBA" id="ARBA00007441"/>
    </source>
</evidence>
<keyword evidence="4 6" id="KW-0808">Transferase</keyword>
<dbReference type="Gene3D" id="3.40.640.10">
    <property type="entry name" value="Type I PLP-dependent aspartate aminotransferase-like (Major domain)"/>
    <property type="match status" value="1"/>
</dbReference>
<dbReference type="PANTHER" id="PTHR46383">
    <property type="entry name" value="ASPARTATE AMINOTRANSFERASE"/>
    <property type="match status" value="1"/>
</dbReference>
<dbReference type="SUPFAM" id="SSF53383">
    <property type="entry name" value="PLP-dependent transferases"/>
    <property type="match status" value="1"/>
</dbReference>
<comment type="caution">
    <text evidence="9">The sequence shown here is derived from an EMBL/GenBank/DDBJ whole genome shotgun (WGS) entry which is preliminary data.</text>
</comment>